<evidence type="ECO:0000259" key="20">
    <source>
        <dbReference type="PROSITE" id="PS50011"/>
    </source>
</evidence>
<evidence type="ECO:0000313" key="23">
    <source>
        <dbReference type="Proteomes" id="UP001162098"/>
    </source>
</evidence>
<sequence>MSPTLALALALAMAIFCWAAPTSGQPTQVAGSGPQSAGPMFDAWLRAYEAVNPYVNIRYKALGNQLATENSPTDDYSVFERFVPHRFEVEYNISQLPFVGLAMVMAYNIPEIASEPTSLVLDGYTLALIMRGAITSWNDSRILALNPWATALPDVSIQLGLLDDFYLSSCEVLKLACSSFDSVFATELNATITDEERPRTMTVGFFARMKPALAGRMDVVGDSSASRLEWLRGRPYGLTFLDYADALADNGTTVRYVPMYNRAGSLVEPSVESVRSAMRDFKDQFAAGNLTVDIFDAPGNGSWPLSYMIFFSSSNYFIQNDCSRTARTLDFLFWAVTNKLASTVATELQMAPLDPNIKKRMLDRLETIKCNGKQSYRNKFVVGYGAQVSLFNEWVPKWNSLATTIDYHETQSREAVDLLINYSGDFGVTVTGAEPSPAMPDLDAVPLVAFSIVPAYNVPALNIPVYNNDGILVDFERLPLVLDYDCIAGIYLGEIAQWNDTRILNLNSPRVRERLLNASMPITVVVDNTSSDSNELVTAFLSARSAQINGIVGRSRKPAFPVATANGSTAIHADGDFAVAQTLVATPNSFAVCFKYHIFGTSRNGEVQTAAIMREDRTTISATTETLRAAANEHFDATAGKRRDASSYAPIMASGPQSWPAVGLVSLVYRSQSMEDHARASAVADFIYWTQTDPVVRQDAIDQGYFIAVDNGNASRIVLGHLATFVSSDGLAASSIAGCIYQGTVCSNAGTCNSDRCLCNDDRTGQHCETLKSSGSSSDTLITVLAIVIPLLVLAAAVSTCSILIVACIVARRRREVNKWEIEYDELEIFNQLGVGGFGTVHRATWKGTEVAVKTLNAEHVTRDIERDFKEEVRVMTALRHPNVVLFMAACVKPPRLAIVMEYMQLGSLFDLLHNELVPEVPFELKIKMAYQAAKGMYFLHSSDIVHRDLKSLNLLLDTKWNVKISDFGLTKFKEDVGRGGDHGNAVGSVHWTAPEILCETPNPNYMISDVYSFGIILWELLTREQPYFGLSPAAVAVAVIRDNLRPTLPDITASPDGALVSYVGIITECWHQDPIMRPTFHDLMPRLMPLTGGSSSGFGGQSSTTATSSDGVMTQRRNNDGSWTLPSGASVATSSLASSSSSSAKGKGKAETHPEGDVTIVFSDITRASTLWEYDPSAMRDATVLHNEIVRSQIKKHHGYEALMPRGNGAGAGSFCVAFQDPVDAVEWCRDVQRELLCADWPIRLLSHPGACEMPGAVSDDVVFRGPRVRMGVHAGPVRTLRDPKTRRLEYIGSTVMTAQHIASIAHGGQILVSDVVYRDTVHYEDVGATFKPLGKFNIYGATESARLCEVVIDGLGGRFFNGVSTESATTESDDDDGSAAATKSDSSIQEHVGQGFEHKEDQFLTSANLCRWVIDPNDITVGKQLGFGSYGIVFKGKWKGVEVAVKRFINQRLDERTLLDFRAEIAFLLELHHPNILLFIGACLTAPDLAIVTEYIPRGNLRDVLADPSVKLNWNDKSRILRTAALGINYLHSLQPVIVHRDLKPSNMLIDEQNNVKIADFGFARIKHDNATMTRCGTPCWTAPEVIRGDKYDERADVYSFGIVIWEVLTRKRPFAGRNFMGVSLDVLEGKRPQIPNDCPDNIRKLMKKCWHADPAKRPTMEQVLAALDGDVEA</sequence>
<dbReference type="FunFam" id="3.30.200.20:FF:000034">
    <property type="entry name" value="Kinase suppressor of Ras 1"/>
    <property type="match status" value="1"/>
</dbReference>
<keyword evidence="9 22" id="KW-0418">Kinase</keyword>
<keyword evidence="10 17" id="KW-0067">ATP-binding</keyword>
<dbReference type="SMART" id="SM00220">
    <property type="entry name" value="S_TKc"/>
    <property type="match status" value="2"/>
</dbReference>
<dbReference type="CDD" id="cd13999">
    <property type="entry name" value="STKc_MAP3K-like"/>
    <property type="match status" value="2"/>
</dbReference>
<feature type="compositionally biased region" description="Low complexity" evidence="18">
    <location>
        <begin position="1102"/>
        <end position="1112"/>
    </location>
</feature>
<reference evidence="22 23" key="1">
    <citation type="submission" date="2020-09" db="EMBL/GenBank/DDBJ databases">
        <authorList>
            <person name="Zhang R."/>
            <person name="Garcia K."/>
            <person name="Ogata H."/>
        </authorList>
    </citation>
    <scope>NUCLEOTIDE SEQUENCE [LARGE SCALE GENOMIC DNA]</scope>
    <source>
        <strain evidence="23">stheno</strain>
    </source>
</reference>
<evidence type="ECO:0000256" key="7">
    <source>
        <dbReference type="ARBA" id="ARBA00022737"/>
    </source>
</evidence>
<comment type="catalytic activity">
    <reaction evidence="15">
        <text>L-threonyl-[protein] + ATP = O-phospho-L-threonyl-[protein] + ADP + H(+)</text>
        <dbReference type="Rhea" id="RHEA:46608"/>
        <dbReference type="Rhea" id="RHEA-COMP:11060"/>
        <dbReference type="Rhea" id="RHEA-COMP:11605"/>
        <dbReference type="ChEBI" id="CHEBI:15378"/>
        <dbReference type="ChEBI" id="CHEBI:30013"/>
        <dbReference type="ChEBI" id="CHEBI:30616"/>
        <dbReference type="ChEBI" id="CHEBI:61977"/>
        <dbReference type="ChEBI" id="CHEBI:456216"/>
        <dbReference type="EC" id="2.7.11.1"/>
    </reaction>
</comment>
<dbReference type="InterPro" id="IPR001054">
    <property type="entry name" value="A/G_cyclase"/>
</dbReference>
<dbReference type="PANTHER" id="PTHR44329:SF298">
    <property type="entry name" value="MIXED LINEAGE KINASE DOMAIN-LIKE PROTEIN"/>
    <property type="match status" value="1"/>
</dbReference>
<dbReference type="Gene3D" id="3.30.200.20">
    <property type="entry name" value="Phosphorylase Kinase, domain 1"/>
    <property type="match status" value="1"/>
</dbReference>
<dbReference type="InterPro" id="IPR011009">
    <property type="entry name" value="Kinase-like_dom_sf"/>
</dbReference>
<feature type="domain" description="Protein kinase" evidence="20">
    <location>
        <begin position="827"/>
        <end position="1092"/>
    </location>
</feature>
<dbReference type="InterPro" id="IPR051681">
    <property type="entry name" value="Ser/Thr_Kinases-Pseudokinases"/>
</dbReference>
<evidence type="ECO:0000256" key="18">
    <source>
        <dbReference type="SAM" id="MobiDB-lite"/>
    </source>
</evidence>
<evidence type="ECO:0000256" key="15">
    <source>
        <dbReference type="ARBA" id="ARBA00047899"/>
    </source>
</evidence>
<evidence type="ECO:0000256" key="2">
    <source>
        <dbReference type="ARBA" id="ARBA00012513"/>
    </source>
</evidence>
<accession>A0A7S7YEC7</accession>
<keyword evidence="13" id="KW-0675">Receptor</keyword>
<dbReference type="PROSITE" id="PS00107">
    <property type="entry name" value="PROTEIN_KINASE_ATP"/>
    <property type="match status" value="2"/>
</dbReference>
<evidence type="ECO:0000256" key="6">
    <source>
        <dbReference type="ARBA" id="ARBA00022729"/>
    </source>
</evidence>
<dbReference type="Pfam" id="PF00211">
    <property type="entry name" value="Guanylate_cyc"/>
    <property type="match status" value="1"/>
</dbReference>
<dbReference type="InterPro" id="IPR017441">
    <property type="entry name" value="Protein_kinase_ATP_BS"/>
</dbReference>
<dbReference type="PROSITE" id="PS50011">
    <property type="entry name" value="PROTEIN_KINASE_DOM"/>
    <property type="match status" value="2"/>
</dbReference>
<feature type="transmembrane region" description="Helical" evidence="19">
    <location>
        <begin position="781"/>
        <end position="810"/>
    </location>
</feature>
<keyword evidence="11 19" id="KW-1133">Transmembrane helix</keyword>
<dbReference type="InterPro" id="IPR000719">
    <property type="entry name" value="Prot_kinase_dom"/>
</dbReference>
<evidence type="ECO:0000256" key="14">
    <source>
        <dbReference type="ARBA" id="ARBA00023180"/>
    </source>
</evidence>
<feature type="compositionally biased region" description="Low complexity" evidence="18">
    <location>
        <begin position="1128"/>
        <end position="1146"/>
    </location>
</feature>
<dbReference type="GO" id="GO:0009190">
    <property type="term" value="P:cyclic nucleotide biosynthetic process"/>
    <property type="evidence" value="ECO:0007669"/>
    <property type="project" value="InterPro"/>
</dbReference>
<dbReference type="Gene3D" id="3.30.70.1230">
    <property type="entry name" value="Nucleotide cyclase"/>
    <property type="match status" value="1"/>
</dbReference>
<dbReference type="PROSITE" id="PS00022">
    <property type="entry name" value="EGF_1"/>
    <property type="match status" value="1"/>
</dbReference>
<proteinExistence type="predicted"/>
<evidence type="ECO:0000256" key="10">
    <source>
        <dbReference type="ARBA" id="ARBA00022840"/>
    </source>
</evidence>
<dbReference type="SUPFAM" id="SSF53850">
    <property type="entry name" value="Periplasmic binding protein-like II"/>
    <property type="match status" value="2"/>
</dbReference>
<feature type="binding site" evidence="17">
    <location>
        <position position="854"/>
    </location>
    <ligand>
        <name>ATP</name>
        <dbReference type="ChEBI" id="CHEBI:30616"/>
    </ligand>
</feature>
<dbReference type="GO" id="GO:0035556">
    <property type="term" value="P:intracellular signal transduction"/>
    <property type="evidence" value="ECO:0007669"/>
    <property type="project" value="InterPro"/>
</dbReference>
<keyword evidence="23" id="KW-1185">Reference proteome</keyword>
<dbReference type="InterPro" id="IPR008271">
    <property type="entry name" value="Ser/Thr_kinase_AS"/>
</dbReference>
<dbReference type="GO" id="GO:0004674">
    <property type="term" value="F:protein serine/threonine kinase activity"/>
    <property type="evidence" value="ECO:0007669"/>
    <property type="project" value="UniProtKB-KW"/>
</dbReference>
<dbReference type="SMART" id="SM00044">
    <property type="entry name" value="CYCc"/>
    <property type="match status" value="1"/>
</dbReference>
<evidence type="ECO:0000256" key="8">
    <source>
        <dbReference type="ARBA" id="ARBA00022741"/>
    </source>
</evidence>
<dbReference type="Proteomes" id="UP001162098">
    <property type="component" value="Segment"/>
</dbReference>
<evidence type="ECO:0000256" key="11">
    <source>
        <dbReference type="ARBA" id="ARBA00022989"/>
    </source>
</evidence>
<evidence type="ECO:0000256" key="13">
    <source>
        <dbReference type="ARBA" id="ARBA00023170"/>
    </source>
</evidence>
<evidence type="ECO:0000259" key="21">
    <source>
        <dbReference type="PROSITE" id="PS50125"/>
    </source>
</evidence>
<feature type="binding site" evidence="17">
    <location>
        <position position="1448"/>
    </location>
    <ligand>
        <name>ATP</name>
        <dbReference type="ChEBI" id="CHEBI:30616"/>
    </ligand>
</feature>
<protein>
    <recommendedName>
        <fullName evidence="2">non-specific serine/threonine protein kinase</fullName>
        <ecNumber evidence="2">2.7.11.1</ecNumber>
    </recommendedName>
</protein>
<organism evidence="22 23">
    <name type="scientific">Medusavirus stheno T3</name>
    <dbReference type="NCBI Taxonomy" id="3069717"/>
    <lineage>
        <taxon>Viruses</taxon>
        <taxon>Varidnaviria</taxon>
        <taxon>Bamfordvirae</taxon>
        <taxon>Nucleocytoviricota</taxon>
        <taxon>Megaviricetes</taxon>
        <taxon>Mamonoviridae</taxon>
        <taxon>Medusavirus</taxon>
        <taxon>Medusavirus sthenus</taxon>
    </lineage>
</organism>
<keyword evidence="4" id="KW-0808">Transferase</keyword>
<name>A0A7S7YEC7_9VIRU</name>
<dbReference type="SUPFAM" id="SSF56112">
    <property type="entry name" value="Protein kinase-like (PK-like)"/>
    <property type="match status" value="2"/>
</dbReference>
<dbReference type="InterPro" id="IPR001245">
    <property type="entry name" value="Ser-Thr/Tyr_kinase_cat_dom"/>
</dbReference>
<dbReference type="InterPro" id="IPR000742">
    <property type="entry name" value="EGF"/>
</dbReference>
<dbReference type="SUPFAM" id="SSF55073">
    <property type="entry name" value="Nucleotide cyclase"/>
    <property type="match status" value="1"/>
</dbReference>
<dbReference type="InterPro" id="IPR029787">
    <property type="entry name" value="Nucleotide_cyclase"/>
</dbReference>
<dbReference type="GO" id="GO:0016020">
    <property type="term" value="C:membrane"/>
    <property type="evidence" value="ECO:0007669"/>
    <property type="project" value="UniProtKB-SubCell"/>
</dbReference>
<comment type="subcellular location">
    <subcellularLocation>
        <location evidence="1">Membrane</location>
        <topology evidence="1">Single-pass type I membrane protein</topology>
    </subcellularLocation>
</comment>
<dbReference type="PROSITE" id="PS00108">
    <property type="entry name" value="PROTEIN_KINASE_ST"/>
    <property type="match status" value="2"/>
</dbReference>
<dbReference type="KEGG" id="vg:80543391"/>
<evidence type="ECO:0000256" key="19">
    <source>
        <dbReference type="SAM" id="Phobius"/>
    </source>
</evidence>
<dbReference type="Gene3D" id="1.10.510.10">
    <property type="entry name" value="Transferase(Phosphotransferase) domain 1"/>
    <property type="match status" value="2"/>
</dbReference>
<keyword evidence="14" id="KW-0325">Glycoprotein</keyword>
<feature type="region of interest" description="Disordered" evidence="18">
    <location>
        <begin position="1095"/>
        <end position="1156"/>
    </location>
</feature>
<evidence type="ECO:0000256" key="12">
    <source>
        <dbReference type="ARBA" id="ARBA00023136"/>
    </source>
</evidence>
<evidence type="ECO:0000256" key="1">
    <source>
        <dbReference type="ARBA" id="ARBA00004479"/>
    </source>
</evidence>
<dbReference type="Pfam" id="PF07714">
    <property type="entry name" value="PK_Tyr_Ser-Thr"/>
    <property type="match status" value="2"/>
</dbReference>
<evidence type="ECO:0000256" key="16">
    <source>
        <dbReference type="ARBA" id="ARBA00048679"/>
    </source>
</evidence>
<evidence type="ECO:0000256" key="5">
    <source>
        <dbReference type="ARBA" id="ARBA00022692"/>
    </source>
</evidence>
<evidence type="ECO:0000256" key="4">
    <source>
        <dbReference type="ARBA" id="ARBA00022679"/>
    </source>
</evidence>
<feature type="domain" description="Protein kinase" evidence="20">
    <location>
        <begin position="1421"/>
        <end position="1676"/>
    </location>
</feature>
<dbReference type="EMBL" id="MW018138">
    <property type="protein sequence ID" value="QPB44195.1"/>
    <property type="molecule type" value="Genomic_DNA"/>
</dbReference>
<feature type="domain" description="Guanylate cyclase" evidence="21">
    <location>
        <begin position="1269"/>
        <end position="1304"/>
    </location>
</feature>
<evidence type="ECO:0000256" key="17">
    <source>
        <dbReference type="PROSITE-ProRule" id="PRU10141"/>
    </source>
</evidence>
<keyword evidence="6" id="KW-0732">Signal</keyword>
<dbReference type="GO" id="GO:0005524">
    <property type="term" value="F:ATP binding"/>
    <property type="evidence" value="ECO:0007669"/>
    <property type="project" value="UniProtKB-UniRule"/>
</dbReference>
<dbReference type="PANTHER" id="PTHR44329">
    <property type="entry name" value="SERINE/THREONINE-PROTEIN KINASE TNNI3K-RELATED"/>
    <property type="match status" value="1"/>
</dbReference>
<keyword evidence="7" id="KW-0677">Repeat</keyword>
<keyword evidence="3" id="KW-0723">Serine/threonine-protein kinase</keyword>
<dbReference type="PROSITE" id="PS50125">
    <property type="entry name" value="GUANYLATE_CYCLASE_2"/>
    <property type="match status" value="1"/>
</dbReference>
<evidence type="ECO:0000256" key="9">
    <source>
        <dbReference type="ARBA" id="ARBA00022777"/>
    </source>
</evidence>
<dbReference type="CDD" id="cd07302">
    <property type="entry name" value="CHD"/>
    <property type="match status" value="1"/>
</dbReference>
<dbReference type="EC" id="2.7.11.1" evidence="2"/>
<evidence type="ECO:0000256" key="3">
    <source>
        <dbReference type="ARBA" id="ARBA00022527"/>
    </source>
</evidence>
<dbReference type="PRINTS" id="PR00109">
    <property type="entry name" value="TYRKINASE"/>
</dbReference>
<dbReference type="Gene3D" id="3.40.190.10">
    <property type="entry name" value="Periplasmic binding protein-like II"/>
    <property type="match status" value="4"/>
</dbReference>
<comment type="catalytic activity">
    <reaction evidence="16">
        <text>L-seryl-[protein] + ATP = O-phospho-L-seryl-[protein] + ADP + H(+)</text>
        <dbReference type="Rhea" id="RHEA:17989"/>
        <dbReference type="Rhea" id="RHEA-COMP:9863"/>
        <dbReference type="Rhea" id="RHEA-COMP:11604"/>
        <dbReference type="ChEBI" id="CHEBI:15378"/>
        <dbReference type="ChEBI" id="CHEBI:29999"/>
        <dbReference type="ChEBI" id="CHEBI:30616"/>
        <dbReference type="ChEBI" id="CHEBI:83421"/>
        <dbReference type="ChEBI" id="CHEBI:456216"/>
        <dbReference type="EC" id="2.7.11.1"/>
    </reaction>
</comment>
<keyword evidence="8 17" id="KW-0547">Nucleotide-binding</keyword>
<evidence type="ECO:0000313" key="22">
    <source>
        <dbReference type="EMBL" id="QPB44195.1"/>
    </source>
</evidence>
<keyword evidence="5 19" id="KW-0812">Transmembrane</keyword>
<dbReference type="FunFam" id="3.30.200.20:FF:000060">
    <property type="entry name" value="Serine/threonine-protein kinase isoform 1"/>
    <property type="match status" value="1"/>
</dbReference>
<keyword evidence="12 19" id="KW-0472">Membrane</keyword>